<reference evidence="1 2" key="1">
    <citation type="submission" date="2018-11" db="EMBL/GenBank/DDBJ databases">
        <title>Neisseria weixii sp. nov. isolated from the rectal contents of plateau pika (Ochotona cruzoniae).</title>
        <authorList>
            <person name="Zhang G."/>
        </authorList>
    </citation>
    <scope>NUCLEOTIDE SEQUENCE [LARGE SCALE GENOMIC DNA]</scope>
    <source>
        <strain evidence="1 2">10009</strain>
    </source>
</reference>
<protein>
    <submittedName>
        <fullName evidence="1">Uncharacterized protein</fullName>
    </submittedName>
</protein>
<gene>
    <name evidence="1" type="ORF">EGK74_12705</name>
</gene>
<dbReference type="AlphaFoldDB" id="A0A3N4MJX1"/>
<comment type="caution">
    <text evidence="1">The sequence shown here is derived from an EMBL/GenBank/DDBJ whole genome shotgun (WGS) entry which is preliminary data.</text>
</comment>
<dbReference type="EMBL" id="RPFL01000058">
    <property type="protein sequence ID" value="RPD83345.1"/>
    <property type="molecule type" value="Genomic_DNA"/>
</dbReference>
<organism evidence="1 2">
    <name type="scientific">Neisseria weixii</name>
    <dbReference type="NCBI Taxonomy" id="1853276"/>
    <lineage>
        <taxon>Bacteria</taxon>
        <taxon>Pseudomonadati</taxon>
        <taxon>Pseudomonadota</taxon>
        <taxon>Betaproteobacteria</taxon>
        <taxon>Neisseriales</taxon>
        <taxon>Neisseriaceae</taxon>
        <taxon>Neisseria</taxon>
    </lineage>
</organism>
<proteinExistence type="predicted"/>
<dbReference type="Proteomes" id="UP000272412">
    <property type="component" value="Unassembled WGS sequence"/>
</dbReference>
<name>A0A3N4MJX1_9NEIS</name>
<keyword evidence="2" id="KW-1185">Reference proteome</keyword>
<accession>A0A3N4MJX1</accession>
<evidence type="ECO:0000313" key="1">
    <source>
        <dbReference type="EMBL" id="RPD83345.1"/>
    </source>
</evidence>
<sequence>MAGTLSSIPPAAVAFLPMAISESDHVAVVAVVPAVVPVPMAIPVPTCPVVVASAYAPPDANINTAGSKTVPTAFITPRTAVASAAAATDDLEDLPLAAAISATAV</sequence>
<evidence type="ECO:0000313" key="2">
    <source>
        <dbReference type="Proteomes" id="UP000272412"/>
    </source>
</evidence>